<dbReference type="PANTHER" id="PTHR43280:SF2">
    <property type="entry name" value="HTH-TYPE TRANSCRIPTIONAL REGULATOR EXSA"/>
    <property type="match status" value="1"/>
</dbReference>
<dbReference type="PROSITE" id="PS01124">
    <property type="entry name" value="HTH_ARAC_FAMILY_2"/>
    <property type="match status" value="1"/>
</dbReference>
<evidence type="ECO:0000259" key="4">
    <source>
        <dbReference type="PROSITE" id="PS01124"/>
    </source>
</evidence>
<feature type="domain" description="HTH araC/xylS-type" evidence="4">
    <location>
        <begin position="26"/>
        <end position="123"/>
    </location>
</feature>
<dbReference type="SUPFAM" id="SSF46689">
    <property type="entry name" value="Homeodomain-like"/>
    <property type="match status" value="2"/>
</dbReference>
<protein>
    <submittedName>
        <fullName evidence="5">Helix-turn-helix transcriptional regulator</fullName>
    </submittedName>
</protein>
<keyword evidence="3" id="KW-0804">Transcription</keyword>
<dbReference type="PRINTS" id="PR00032">
    <property type="entry name" value="HTHARAC"/>
</dbReference>
<dbReference type="EMBL" id="JAFLNL010000002">
    <property type="protein sequence ID" value="MBO0353191.1"/>
    <property type="molecule type" value="Genomic_DNA"/>
</dbReference>
<name>A0ABS3G1A6_9FLAO</name>
<evidence type="ECO:0000256" key="2">
    <source>
        <dbReference type="ARBA" id="ARBA00023125"/>
    </source>
</evidence>
<comment type="caution">
    <text evidence="5">The sequence shown here is derived from an EMBL/GenBank/DDBJ whole genome shotgun (WGS) entry which is preliminary data.</text>
</comment>
<dbReference type="PROSITE" id="PS00041">
    <property type="entry name" value="HTH_ARAC_FAMILY_1"/>
    <property type="match status" value="1"/>
</dbReference>
<proteinExistence type="predicted"/>
<dbReference type="SMART" id="SM00342">
    <property type="entry name" value="HTH_ARAC"/>
    <property type="match status" value="1"/>
</dbReference>
<dbReference type="Proteomes" id="UP000664044">
    <property type="component" value="Unassembled WGS sequence"/>
</dbReference>
<organism evidence="5 6">
    <name type="scientific">Flagellimonas aurea</name>
    <dbReference type="NCBI Taxonomy" id="2915619"/>
    <lineage>
        <taxon>Bacteria</taxon>
        <taxon>Pseudomonadati</taxon>
        <taxon>Bacteroidota</taxon>
        <taxon>Flavobacteriia</taxon>
        <taxon>Flavobacteriales</taxon>
        <taxon>Flavobacteriaceae</taxon>
        <taxon>Flagellimonas</taxon>
    </lineage>
</organism>
<keyword evidence="2" id="KW-0238">DNA-binding</keyword>
<evidence type="ECO:0000256" key="1">
    <source>
        <dbReference type="ARBA" id="ARBA00023015"/>
    </source>
</evidence>
<evidence type="ECO:0000313" key="5">
    <source>
        <dbReference type="EMBL" id="MBO0353191.1"/>
    </source>
</evidence>
<dbReference type="InterPro" id="IPR009057">
    <property type="entry name" value="Homeodomain-like_sf"/>
</dbReference>
<evidence type="ECO:0000313" key="6">
    <source>
        <dbReference type="Proteomes" id="UP000664044"/>
    </source>
</evidence>
<accession>A0ABS3G1A6</accession>
<keyword evidence="6" id="KW-1185">Reference proteome</keyword>
<dbReference type="InterPro" id="IPR018060">
    <property type="entry name" value="HTH_AraC"/>
</dbReference>
<evidence type="ECO:0000256" key="3">
    <source>
        <dbReference type="ARBA" id="ARBA00023163"/>
    </source>
</evidence>
<dbReference type="PANTHER" id="PTHR43280">
    <property type="entry name" value="ARAC-FAMILY TRANSCRIPTIONAL REGULATOR"/>
    <property type="match status" value="1"/>
</dbReference>
<dbReference type="InterPro" id="IPR018062">
    <property type="entry name" value="HTH_AraC-typ_CS"/>
</dbReference>
<gene>
    <name evidence="5" type="ORF">J0656_04110</name>
</gene>
<dbReference type="Gene3D" id="1.10.10.60">
    <property type="entry name" value="Homeodomain-like"/>
    <property type="match status" value="2"/>
</dbReference>
<reference evidence="5 6" key="1">
    <citation type="submission" date="2021-03" db="EMBL/GenBank/DDBJ databases">
        <title>Muricauda lutimaris sp. nov. and Muricauda ruestringensis sp. nov, two marine members of the Flavobacteriaceae isolated from deep sea sediments of Western Pacific.</title>
        <authorList>
            <person name="Zhao S."/>
            <person name="Liu R."/>
        </authorList>
    </citation>
    <scope>NUCLEOTIDE SEQUENCE [LARGE SCALE GENOMIC DNA]</scope>
    <source>
        <strain evidence="5 6">BC31-1-A7</strain>
    </source>
</reference>
<keyword evidence="1" id="KW-0805">Transcription regulation</keyword>
<dbReference type="InterPro" id="IPR020449">
    <property type="entry name" value="Tscrpt_reg_AraC-type_HTH"/>
</dbReference>
<sequence>MTFYQKEINRIKGICYSNKDQIQIAIGTRNYMENNFDRKLNLDLLSHIRFTSKFHLLRLFKKYYGQTPKQYLIDKRIGQSKSYLKKGMSVSETCYTVGFESPSSFSTLFKKKIGRTPTDFQIEQFSQSQSKNDF</sequence>
<dbReference type="Pfam" id="PF12833">
    <property type="entry name" value="HTH_18"/>
    <property type="match status" value="1"/>
</dbReference>